<organism evidence="17 18">
    <name type="scientific">Conidiobolus coronatus (strain ATCC 28846 / CBS 209.66 / NRRL 28638)</name>
    <name type="common">Delacroixia coronata</name>
    <dbReference type="NCBI Taxonomy" id="796925"/>
    <lineage>
        <taxon>Eukaryota</taxon>
        <taxon>Fungi</taxon>
        <taxon>Fungi incertae sedis</taxon>
        <taxon>Zoopagomycota</taxon>
        <taxon>Entomophthoromycotina</taxon>
        <taxon>Entomophthoromycetes</taxon>
        <taxon>Entomophthorales</taxon>
        <taxon>Ancylistaceae</taxon>
        <taxon>Conidiobolus</taxon>
    </lineage>
</organism>
<keyword evidence="6 14" id="KW-0949">S-adenosyl-L-methionine</keyword>
<feature type="domain" description="Ribosomal RNA adenine methylase transferase N-terminal" evidence="16">
    <location>
        <begin position="35"/>
        <end position="225"/>
    </location>
</feature>
<gene>
    <name evidence="17" type="ORF">CONCODRAFT_78267</name>
</gene>
<evidence type="ECO:0000256" key="1">
    <source>
        <dbReference type="ARBA" id="ARBA00002977"/>
    </source>
</evidence>
<name>A0A137P993_CONC2</name>
<dbReference type="GO" id="GO:0005759">
    <property type="term" value="C:mitochondrial matrix"/>
    <property type="evidence" value="ECO:0007669"/>
    <property type="project" value="TreeGrafter"/>
</dbReference>
<comment type="function">
    <text evidence="1">Specifically dimethylates two adjacent adenosines in the loop of a conserved hairpin near the 3'-end of 18S rRNA in the 40S particle.</text>
</comment>
<evidence type="ECO:0000256" key="3">
    <source>
        <dbReference type="ARBA" id="ARBA00022552"/>
    </source>
</evidence>
<evidence type="ECO:0000256" key="14">
    <source>
        <dbReference type="PROSITE-ProRule" id="PRU01026"/>
    </source>
</evidence>
<keyword evidence="7 14" id="KW-0694">RNA-binding</keyword>
<dbReference type="Gene3D" id="1.10.8.100">
    <property type="entry name" value="Ribosomal RNA adenine dimethylase-like, domain 2"/>
    <property type="match status" value="1"/>
</dbReference>
<feature type="binding site" evidence="14">
    <location>
        <position position="28"/>
    </location>
    <ligand>
        <name>S-adenosyl-L-methionine</name>
        <dbReference type="ChEBI" id="CHEBI:59789"/>
    </ligand>
</feature>
<keyword evidence="10" id="KW-0496">Mitochondrion</keyword>
<dbReference type="CDD" id="cd02440">
    <property type="entry name" value="AdoMet_MTases"/>
    <property type="match status" value="1"/>
</dbReference>
<dbReference type="STRING" id="796925.A0A137P993"/>
<evidence type="ECO:0000256" key="8">
    <source>
        <dbReference type="ARBA" id="ARBA00022946"/>
    </source>
</evidence>
<accession>A0A137P993</accession>
<keyword evidence="8" id="KW-0809">Transit peptide</keyword>
<dbReference type="GO" id="GO:0006391">
    <property type="term" value="P:transcription initiation at mitochondrial promoter"/>
    <property type="evidence" value="ECO:0007669"/>
    <property type="project" value="TreeGrafter"/>
</dbReference>
<comment type="similarity">
    <text evidence="14 15">Belongs to the class I-like SAM-binding methyltransferase superfamily. rRNA adenine N(6)-methyltransferase family.</text>
</comment>
<sequence length="300" mass="34541">MNQLPRLPSVKDIIQIYKLSANQSLSQNFILDKNVTDKLVKKAKLNLEKSLVIEVGPGPGLLTRSLLESGVENLVVIEKDERFLPTLNQLKDAVPSRLKIIHGDMLQVNYNNILETVGLSHNSVDRVHLVGNLPFNVATPLLLQWLNMVYNKNDYFQYLDSTMTLMFQKEVAERIASPADIKQRSRLSIMSQAICSANVIYKVPSSSFVPKPKVDGWVAQLTPNSNRYQLESYERLERVLRVFFLKRRKTIRRIATDYDPQLYQLIKELNWDETKRPENISVEQFCKLTNVIHSNYPDLV</sequence>
<evidence type="ECO:0000256" key="5">
    <source>
        <dbReference type="ARBA" id="ARBA00022679"/>
    </source>
</evidence>
<dbReference type="Pfam" id="PF00398">
    <property type="entry name" value="RrnaAD"/>
    <property type="match status" value="1"/>
</dbReference>
<dbReference type="EMBL" id="KQ964472">
    <property type="protein sequence ID" value="KXN71570.1"/>
    <property type="molecule type" value="Genomic_DNA"/>
</dbReference>
<keyword evidence="4 14" id="KW-0489">Methyltransferase</keyword>
<dbReference type="InterPro" id="IPR029063">
    <property type="entry name" value="SAM-dependent_MTases_sf"/>
</dbReference>
<dbReference type="InterPro" id="IPR020598">
    <property type="entry name" value="rRNA_Ade_methylase_Trfase_N"/>
</dbReference>
<feature type="binding site" evidence="14">
    <location>
        <position position="78"/>
    </location>
    <ligand>
        <name>S-adenosyl-L-methionine</name>
        <dbReference type="ChEBI" id="CHEBI:59789"/>
    </ligand>
</feature>
<dbReference type="Proteomes" id="UP000070444">
    <property type="component" value="Unassembled WGS sequence"/>
</dbReference>
<evidence type="ECO:0000256" key="13">
    <source>
        <dbReference type="ARBA" id="ARBA00049478"/>
    </source>
</evidence>
<evidence type="ECO:0000313" key="18">
    <source>
        <dbReference type="Proteomes" id="UP000070444"/>
    </source>
</evidence>
<keyword evidence="9" id="KW-0805">Transcription regulation</keyword>
<evidence type="ECO:0000256" key="10">
    <source>
        <dbReference type="ARBA" id="ARBA00023128"/>
    </source>
</evidence>
<evidence type="ECO:0000256" key="2">
    <source>
        <dbReference type="ARBA" id="ARBA00004173"/>
    </source>
</evidence>
<dbReference type="OMA" id="RIEQPFK"/>
<evidence type="ECO:0000256" key="9">
    <source>
        <dbReference type="ARBA" id="ARBA00023015"/>
    </source>
</evidence>
<dbReference type="PROSITE" id="PS51689">
    <property type="entry name" value="SAM_RNA_A_N6_MT"/>
    <property type="match status" value="1"/>
</dbReference>
<dbReference type="GO" id="GO:0003723">
    <property type="term" value="F:RNA binding"/>
    <property type="evidence" value="ECO:0007669"/>
    <property type="project" value="UniProtKB-UniRule"/>
</dbReference>
<dbReference type="InterPro" id="IPR023165">
    <property type="entry name" value="rRNA_Ade_diMease-like_C"/>
</dbReference>
<dbReference type="SMART" id="SM00650">
    <property type="entry name" value="rADc"/>
    <property type="match status" value="1"/>
</dbReference>
<dbReference type="InterPro" id="IPR020596">
    <property type="entry name" value="rRNA_Ade_Mease_Trfase_CS"/>
</dbReference>
<dbReference type="InterPro" id="IPR011530">
    <property type="entry name" value="rRNA_adenine_dimethylase"/>
</dbReference>
<dbReference type="GO" id="GO:0034246">
    <property type="term" value="F:mitochondrial transcription factor activity"/>
    <property type="evidence" value="ECO:0007669"/>
    <property type="project" value="TreeGrafter"/>
</dbReference>
<feature type="binding site" evidence="14">
    <location>
        <position position="104"/>
    </location>
    <ligand>
        <name>S-adenosyl-L-methionine</name>
        <dbReference type="ChEBI" id="CHEBI:59789"/>
    </ligand>
</feature>
<evidence type="ECO:0000256" key="15">
    <source>
        <dbReference type="RuleBase" id="RU362106"/>
    </source>
</evidence>
<dbReference type="SUPFAM" id="SSF53335">
    <property type="entry name" value="S-adenosyl-L-methionine-dependent methyltransferases"/>
    <property type="match status" value="1"/>
</dbReference>
<dbReference type="Gene3D" id="3.40.50.150">
    <property type="entry name" value="Vaccinia Virus protein VP39"/>
    <property type="match status" value="1"/>
</dbReference>
<evidence type="ECO:0000256" key="6">
    <source>
        <dbReference type="ARBA" id="ARBA00022691"/>
    </source>
</evidence>
<feature type="binding site" evidence="14">
    <location>
        <position position="132"/>
    </location>
    <ligand>
        <name>S-adenosyl-L-methionine</name>
        <dbReference type="ChEBI" id="CHEBI:59789"/>
    </ligand>
</feature>
<evidence type="ECO:0000256" key="4">
    <source>
        <dbReference type="ARBA" id="ARBA00022603"/>
    </source>
</evidence>
<reference evidence="17 18" key="1">
    <citation type="journal article" date="2015" name="Genome Biol. Evol.">
        <title>Phylogenomic analyses indicate that early fungi evolved digesting cell walls of algal ancestors of land plants.</title>
        <authorList>
            <person name="Chang Y."/>
            <person name="Wang S."/>
            <person name="Sekimoto S."/>
            <person name="Aerts A.L."/>
            <person name="Choi C."/>
            <person name="Clum A."/>
            <person name="LaButti K.M."/>
            <person name="Lindquist E.A."/>
            <person name="Yee Ngan C."/>
            <person name="Ohm R.A."/>
            <person name="Salamov A.A."/>
            <person name="Grigoriev I.V."/>
            <person name="Spatafora J.W."/>
            <person name="Berbee M.L."/>
        </authorList>
    </citation>
    <scope>NUCLEOTIDE SEQUENCE [LARGE SCALE GENOMIC DNA]</scope>
    <source>
        <strain evidence="17 18">NRRL 28638</strain>
    </source>
</reference>
<dbReference type="PANTHER" id="PTHR11727">
    <property type="entry name" value="DIMETHYLADENOSINE TRANSFERASE"/>
    <property type="match status" value="1"/>
</dbReference>
<feature type="binding site" evidence="14">
    <location>
        <position position="56"/>
    </location>
    <ligand>
        <name>S-adenosyl-L-methionine</name>
        <dbReference type="ChEBI" id="CHEBI:59789"/>
    </ligand>
</feature>
<dbReference type="NCBIfam" id="TIGR00755">
    <property type="entry name" value="ksgA"/>
    <property type="match status" value="1"/>
</dbReference>
<dbReference type="FunFam" id="3.40.50.150:FF:000109">
    <property type="entry name" value="rRNA adenine N(6)-methyltransferase"/>
    <property type="match status" value="1"/>
</dbReference>
<dbReference type="InterPro" id="IPR001737">
    <property type="entry name" value="KsgA/Erm"/>
</dbReference>
<feature type="binding site" evidence="14">
    <location>
        <position position="30"/>
    </location>
    <ligand>
        <name>S-adenosyl-L-methionine</name>
        <dbReference type="ChEBI" id="CHEBI:59789"/>
    </ligand>
</feature>
<dbReference type="GO" id="GO:0052909">
    <property type="term" value="F:18S rRNA (adenine(1779)-N(6)/adenine(1780)-N(6))-dimethyltransferase activity"/>
    <property type="evidence" value="ECO:0007669"/>
    <property type="project" value="UniProtKB-EC"/>
</dbReference>
<dbReference type="PANTHER" id="PTHR11727:SF17">
    <property type="entry name" value="DIMETHYLADENOSINE TRANSFERASE 1, MITOCHONDRIAL"/>
    <property type="match status" value="1"/>
</dbReference>
<keyword evidence="11" id="KW-0804">Transcription</keyword>
<evidence type="ECO:0000256" key="12">
    <source>
        <dbReference type="ARBA" id="ARBA00024915"/>
    </source>
</evidence>
<evidence type="ECO:0000256" key="11">
    <source>
        <dbReference type="ARBA" id="ARBA00023163"/>
    </source>
</evidence>
<protein>
    <recommendedName>
        <fullName evidence="15">rRNA adenine N(6)-methyltransferase</fullName>
        <ecNumber evidence="15">2.1.1.-</ecNumber>
    </recommendedName>
</protein>
<dbReference type="EC" id="2.1.1.-" evidence="15"/>
<keyword evidence="18" id="KW-1185">Reference proteome</keyword>
<evidence type="ECO:0000313" key="17">
    <source>
        <dbReference type="EMBL" id="KXN71570.1"/>
    </source>
</evidence>
<comment type="function">
    <text evidence="12">Mitochondrial transcription factor that confers selective promoter recognition on the core subunit of the yeast mitochondrial RNA polymerase. Interacts with DNA in a non-specific manner.</text>
</comment>
<proteinExistence type="inferred from homology"/>
<comment type="subcellular location">
    <subcellularLocation>
        <location evidence="2">Mitochondrion</location>
    </subcellularLocation>
</comment>
<dbReference type="OrthoDB" id="16079at2759"/>
<evidence type="ECO:0000259" key="16">
    <source>
        <dbReference type="SMART" id="SM00650"/>
    </source>
</evidence>
<evidence type="ECO:0000256" key="7">
    <source>
        <dbReference type="ARBA" id="ARBA00022884"/>
    </source>
</evidence>
<dbReference type="AlphaFoldDB" id="A0A137P993"/>
<dbReference type="PROSITE" id="PS01131">
    <property type="entry name" value="RRNA_A_DIMETH"/>
    <property type="match status" value="1"/>
</dbReference>
<keyword evidence="5 14" id="KW-0808">Transferase</keyword>
<keyword evidence="3 15" id="KW-0698">rRNA processing</keyword>
<comment type="catalytic activity">
    <reaction evidence="13">
        <text>adenosine(1779)/adenosine(1780) in 18S rRNA + 4 S-adenosyl-L-methionine = N(6)-dimethyladenosine(1779)/N(6)-dimethyladenosine(1780) in 18S rRNA + 4 S-adenosyl-L-homocysteine + 4 H(+)</text>
        <dbReference type="Rhea" id="RHEA:42780"/>
        <dbReference type="Rhea" id="RHEA-COMP:10234"/>
        <dbReference type="Rhea" id="RHEA-COMP:10236"/>
        <dbReference type="ChEBI" id="CHEBI:15378"/>
        <dbReference type="ChEBI" id="CHEBI:57856"/>
        <dbReference type="ChEBI" id="CHEBI:59789"/>
        <dbReference type="ChEBI" id="CHEBI:74411"/>
        <dbReference type="ChEBI" id="CHEBI:74493"/>
        <dbReference type="EC" id="2.1.1.183"/>
    </reaction>
</comment>